<feature type="transmembrane region" description="Helical" evidence="1">
    <location>
        <begin position="169"/>
        <end position="189"/>
    </location>
</feature>
<keyword evidence="3" id="KW-1185">Reference proteome</keyword>
<feature type="transmembrane region" description="Helical" evidence="1">
    <location>
        <begin position="278"/>
        <end position="297"/>
    </location>
</feature>
<feature type="transmembrane region" description="Helical" evidence="1">
    <location>
        <begin position="140"/>
        <end position="163"/>
    </location>
</feature>
<feature type="transmembrane region" description="Helical" evidence="1">
    <location>
        <begin position="21"/>
        <end position="45"/>
    </location>
</feature>
<feature type="transmembrane region" description="Helical" evidence="1">
    <location>
        <begin position="613"/>
        <end position="629"/>
    </location>
</feature>
<evidence type="ECO:0000313" key="3">
    <source>
        <dbReference type="Proteomes" id="UP000029120"/>
    </source>
</evidence>
<accession>A0A087HQQ6</accession>
<keyword evidence="1" id="KW-0472">Membrane</keyword>
<gene>
    <name evidence="2" type="ordered locus">AALP_Aa1g259200</name>
</gene>
<reference evidence="3" key="1">
    <citation type="journal article" date="2015" name="Nat. Plants">
        <title>Genome expansion of Arabis alpina linked with retrotransposition and reduced symmetric DNA methylation.</title>
        <authorList>
            <person name="Willing E.M."/>
            <person name="Rawat V."/>
            <person name="Mandakova T."/>
            <person name="Maumus F."/>
            <person name="James G.V."/>
            <person name="Nordstroem K.J."/>
            <person name="Becker C."/>
            <person name="Warthmann N."/>
            <person name="Chica C."/>
            <person name="Szarzynska B."/>
            <person name="Zytnicki M."/>
            <person name="Albani M.C."/>
            <person name="Kiefer C."/>
            <person name="Bergonzi S."/>
            <person name="Castaings L."/>
            <person name="Mateos J.L."/>
            <person name="Berns M.C."/>
            <person name="Bujdoso N."/>
            <person name="Piofczyk T."/>
            <person name="de Lorenzo L."/>
            <person name="Barrero-Sicilia C."/>
            <person name="Mateos I."/>
            <person name="Piednoel M."/>
            <person name="Hagmann J."/>
            <person name="Chen-Min-Tao R."/>
            <person name="Iglesias-Fernandez R."/>
            <person name="Schuster S.C."/>
            <person name="Alonso-Blanco C."/>
            <person name="Roudier F."/>
            <person name="Carbonero P."/>
            <person name="Paz-Ares J."/>
            <person name="Davis S.J."/>
            <person name="Pecinka A."/>
            <person name="Quesneville H."/>
            <person name="Colot V."/>
            <person name="Lysak M.A."/>
            <person name="Weigel D."/>
            <person name="Coupland G."/>
            <person name="Schneeberger K."/>
        </authorList>
    </citation>
    <scope>NUCLEOTIDE SEQUENCE [LARGE SCALE GENOMIC DNA]</scope>
    <source>
        <strain evidence="3">cv. Pajares</strain>
    </source>
</reference>
<keyword evidence="1" id="KW-0812">Transmembrane</keyword>
<evidence type="ECO:0000313" key="2">
    <source>
        <dbReference type="EMBL" id="KFK44458.1"/>
    </source>
</evidence>
<feature type="transmembrane region" description="Helical" evidence="1">
    <location>
        <begin position="346"/>
        <end position="371"/>
    </location>
</feature>
<feature type="transmembrane region" description="Helical" evidence="1">
    <location>
        <begin position="649"/>
        <end position="670"/>
    </location>
</feature>
<organism evidence="2 3">
    <name type="scientific">Arabis alpina</name>
    <name type="common">Alpine rock-cress</name>
    <dbReference type="NCBI Taxonomy" id="50452"/>
    <lineage>
        <taxon>Eukaryota</taxon>
        <taxon>Viridiplantae</taxon>
        <taxon>Streptophyta</taxon>
        <taxon>Embryophyta</taxon>
        <taxon>Tracheophyta</taxon>
        <taxon>Spermatophyta</taxon>
        <taxon>Magnoliopsida</taxon>
        <taxon>eudicotyledons</taxon>
        <taxon>Gunneridae</taxon>
        <taxon>Pentapetalae</taxon>
        <taxon>rosids</taxon>
        <taxon>malvids</taxon>
        <taxon>Brassicales</taxon>
        <taxon>Brassicaceae</taxon>
        <taxon>Arabideae</taxon>
        <taxon>Arabis</taxon>
    </lineage>
</organism>
<dbReference type="PANTHER" id="PTHR36714:SF6">
    <property type="entry name" value="TRANSMEMBRANE PROTEIN"/>
    <property type="match status" value="1"/>
</dbReference>
<feature type="transmembrane region" description="Helical" evidence="1">
    <location>
        <begin position="91"/>
        <end position="119"/>
    </location>
</feature>
<dbReference type="AlphaFoldDB" id="A0A087HQQ6"/>
<dbReference type="PANTHER" id="PTHR36714">
    <property type="entry name" value="T23E23.1"/>
    <property type="match status" value="1"/>
</dbReference>
<dbReference type="OrthoDB" id="1095660at2759"/>
<dbReference type="Gramene" id="KFK44458">
    <property type="protein sequence ID" value="KFK44458"/>
    <property type="gene ID" value="AALP_AA1G259200"/>
</dbReference>
<feature type="transmembrane region" description="Helical" evidence="1">
    <location>
        <begin position="542"/>
        <end position="562"/>
    </location>
</feature>
<feature type="transmembrane region" description="Helical" evidence="1">
    <location>
        <begin position="431"/>
        <end position="449"/>
    </location>
</feature>
<evidence type="ECO:0008006" key="4">
    <source>
        <dbReference type="Google" id="ProtNLM"/>
    </source>
</evidence>
<feature type="transmembrane region" description="Helical" evidence="1">
    <location>
        <begin position="489"/>
        <end position="522"/>
    </location>
</feature>
<dbReference type="EMBL" id="CM002869">
    <property type="protein sequence ID" value="KFK44458.1"/>
    <property type="molecule type" value="Genomic_DNA"/>
</dbReference>
<protein>
    <recommendedName>
        <fullName evidence="4">Transmembrane protein</fullName>
    </recommendedName>
</protein>
<feature type="transmembrane region" description="Helical" evidence="1">
    <location>
        <begin position="210"/>
        <end position="230"/>
    </location>
</feature>
<sequence length="691" mass="78778">MKMKIEENLVFIMFKRASKVLCGNINLALFLFLCSLPLFCFLIFFELSLQTTVSLISQYLSRQLYFRGHYYYYVQDHALSEKLIPLLSQTFLLYLLPYSLLDLVTTTTIVSVSSIVYTSEEEPLGFGQLVRRTVEICQKRLGGCLITSFYVLLLSTFVFFGFFFAATNYFYIISLIGVGDYSYYHYISFDEDGNSYYYTSSSFHDPTRMLLDAVTALFHGAIFVVLLVKFSKWSAGWNMGLVISALEEEEEDGQGIYGTDALALSSYYGRGHEKHGQWVMLVFLVFALAMRIPCLCFKCSESSSGNGALYTSFYVDLRLKERTKTMEVKMEDKLSNMELLKRAAKLLVGNINLLLLLFLCSLPLFCFLIFFELSLQTTISATCQFLYKQLSFGKDLSENDPMLGFGIIGSLTSEDLPKQHSLSEDLSENDLIPWLIHTALLYFFPYTFLDLLTTTTVVAASSIVYTSEEKPLGVLCLVQRSIKICQNRVGGFLITYLCVLLLSTSVFLFFCFLFLYYFLGFFSNPINYFASVSLIRQTTLDPVAVLLHALVVLVHSVLFMFLTAKFTKWSAGWNMGLVVSVLEEEDENGKGIYGRDALSLSAWYRRGHEKRDLWMMLMFLVFGLAMRMPCLYSKCSESSSRNGVLYTSLYVGLICFGNVVKWVACVVCYHDCKTRFLRKKHDVEQAKLLAT</sequence>
<keyword evidence="1" id="KW-1133">Transmembrane helix</keyword>
<dbReference type="eggNOG" id="ENOG502S0G6">
    <property type="taxonomic scope" value="Eukaryota"/>
</dbReference>
<evidence type="ECO:0000256" key="1">
    <source>
        <dbReference type="SAM" id="Phobius"/>
    </source>
</evidence>
<proteinExistence type="predicted"/>
<dbReference type="Proteomes" id="UP000029120">
    <property type="component" value="Chromosome 1"/>
</dbReference>
<name>A0A087HQQ6_ARAAL</name>